<keyword evidence="5" id="KW-0804">Transcription</keyword>
<reference evidence="9 10" key="1">
    <citation type="submission" date="2024-01" db="EMBL/GenBank/DDBJ databases">
        <title>The genomes of 5 underutilized Papilionoideae crops provide insights into root nodulation and disease resistanc.</title>
        <authorList>
            <person name="Yuan L."/>
        </authorList>
    </citation>
    <scope>NUCLEOTIDE SEQUENCE [LARGE SCALE GENOMIC DNA]</scope>
    <source>
        <strain evidence="9">ZHUSHIDOU_FW_LH</strain>
        <tissue evidence="9">Leaf</tissue>
    </source>
</reference>
<feature type="domain" description="HTH myb-type" evidence="8">
    <location>
        <begin position="266"/>
        <end position="324"/>
    </location>
</feature>
<dbReference type="SUPFAM" id="SSF46689">
    <property type="entry name" value="Homeodomain-like"/>
    <property type="match status" value="1"/>
</dbReference>
<dbReference type="Gene3D" id="1.10.10.60">
    <property type="entry name" value="Homeodomain-like"/>
    <property type="match status" value="1"/>
</dbReference>
<evidence type="ECO:0000256" key="4">
    <source>
        <dbReference type="ARBA" id="ARBA00023054"/>
    </source>
</evidence>
<dbReference type="Proteomes" id="UP001372338">
    <property type="component" value="Unassembled WGS sequence"/>
</dbReference>
<dbReference type="InterPro" id="IPR017930">
    <property type="entry name" value="Myb_dom"/>
</dbReference>
<dbReference type="InterPro" id="IPR001005">
    <property type="entry name" value="SANT/Myb"/>
</dbReference>
<dbReference type="Pfam" id="PF00249">
    <property type="entry name" value="Myb_DNA-binding"/>
    <property type="match status" value="1"/>
</dbReference>
<dbReference type="Pfam" id="PF14379">
    <property type="entry name" value="Myb_CC_LHEQLE"/>
    <property type="match status" value="1"/>
</dbReference>
<evidence type="ECO:0000313" key="10">
    <source>
        <dbReference type="Proteomes" id="UP001372338"/>
    </source>
</evidence>
<evidence type="ECO:0000256" key="1">
    <source>
        <dbReference type="ARBA" id="ARBA00004123"/>
    </source>
</evidence>
<organism evidence="9 10">
    <name type="scientific">Crotalaria pallida</name>
    <name type="common">Smooth rattlebox</name>
    <name type="synonym">Crotalaria striata</name>
    <dbReference type="NCBI Taxonomy" id="3830"/>
    <lineage>
        <taxon>Eukaryota</taxon>
        <taxon>Viridiplantae</taxon>
        <taxon>Streptophyta</taxon>
        <taxon>Embryophyta</taxon>
        <taxon>Tracheophyta</taxon>
        <taxon>Spermatophyta</taxon>
        <taxon>Magnoliopsida</taxon>
        <taxon>eudicotyledons</taxon>
        <taxon>Gunneridae</taxon>
        <taxon>Pentapetalae</taxon>
        <taxon>rosids</taxon>
        <taxon>fabids</taxon>
        <taxon>Fabales</taxon>
        <taxon>Fabaceae</taxon>
        <taxon>Papilionoideae</taxon>
        <taxon>50 kb inversion clade</taxon>
        <taxon>genistoids sensu lato</taxon>
        <taxon>core genistoids</taxon>
        <taxon>Crotalarieae</taxon>
        <taxon>Crotalaria</taxon>
    </lineage>
</organism>
<feature type="region of interest" description="Disordered" evidence="7">
    <location>
        <begin position="399"/>
        <end position="421"/>
    </location>
</feature>
<keyword evidence="3" id="KW-0805">Transcription regulation</keyword>
<evidence type="ECO:0000313" key="9">
    <source>
        <dbReference type="EMBL" id="KAK7259508.1"/>
    </source>
</evidence>
<feature type="compositionally biased region" description="Low complexity" evidence="7">
    <location>
        <begin position="242"/>
        <end position="262"/>
    </location>
</feature>
<comment type="similarity">
    <text evidence="2">Belongs to the MYB-CC family.</text>
</comment>
<protein>
    <recommendedName>
        <fullName evidence="8">HTH myb-type domain-containing protein</fullName>
    </recommendedName>
</protein>
<dbReference type="GO" id="GO:0005634">
    <property type="term" value="C:nucleus"/>
    <property type="evidence" value="ECO:0007669"/>
    <property type="project" value="UniProtKB-SubCell"/>
</dbReference>
<evidence type="ECO:0000256" key="7">
    <source>
        <dbReference type="SAM" id="MobiDB-lite"/>
    </source>
</evidence>
<dbReference type="InterPro" id="IPR046955">
    <property type="entry name" value="PHR1-like"/>
</dbReference>
<dbReference type="PROSITE" id="PS51294">
    <property type="entry name" value="HTH_MYB"/>
    <property type="match status" value="1"/>
</dbReference>
<dbReference type="PANTHER" id="PTHR31499">
    <property type="entry name" value="MYB FAMILY TRANSCRIPTION FACTOR PHL11"/>
    <property type="match status" value="1"/>
</dbReference>
<sequence length="421" mass="46692">MNQNKIYCQGLIQQSHGLNGDFNSEFVNYSCEYFDMRQAWNTGSCNQPLAMAGVGGGGGGGGGAEQIPYIGTAKSSSNTIMDRFESPASAFLAAERCMGFLEYDCHVGSNNHSSSSQISKINDLEFPLYQSPGENIFLDSTNQPDQNFDLSNSNTLQAMVKSQLNNNQSCTSPQKSNKTPCGNFPSSKFIPIEQQKLFIEGTSSVSRSSSFPIEGNQDLTVAYGSYNLPIAQMNFSSWNEKSTTISTGSGSTNSGNPASNGTVVTSKTRIRWTQDLHEKFVECVNRLGGAEKATPKAILKMMDSDGLTIFHVKSHLQKYRIAKYMPEPTQGKSDKRMHIGDVHRLDVKTGFQIRETLQLQLDAQRRLHEQLEIQRKLQLRIEEQGRQLKMLFDQQQKTSNLMNTQNTASDDTSISHKNVDI</sequence>
<dbReference type="GO" id="GO:0003677">
    <property type="term" value="F:DNA binding"/>
    <property type="evidence" value="ECO:0007669"/>
    <property type="project" value="InterPro"/>
</dbReference>
<dbReference type="EMBL" id="JAYWIO010000005">
    <property type="protein sequence ID" value="KAK7259508.1"/>
    <property type="molecule type" value="Genomic_DNA"/>
</dbReference>
<gene>
    <name evidence="9" type="ORF">RIF29_25116</name>
</gene>
<name>A0AAN9HX67_CROPI</name>
<feature type="compositionally biased region" description="Polar residues" evidence="7">
    <location>
        <begin position="399"/>
        <end position="412"/>
    </location>
</feature>
<evidence type="ECO:0000259" key="8">
    <source>
        <dbReference type="PROSITE" id="PS51294"/>
    </source>
</evidence>
<proteinExistence type="inferred from homology"/>
<comment type="subcellular location">
    <subcellularLocation>
        <location evidence="1">Nucleus</location>
    </subcellularLocation>
</comment>
<feature type="region of interest" description="Disordered" evidence="7">
    <location>
        <begin position="241"/>
        <end position="264"/>
    </location>
</feature>
<dbReference type="PANTHER" id="PTHR31499:SF80">
    <property type="entry name" value="HTH MYB-TYPE DOMAIN-CONTAINING PROTEIN"/>
    <property type="match status" value="1"/>
</dbReference>
<evidence type="ECO:0000256" key="6">
    <source>
        <dbReference type="ARBA" id="ARBA00023242"/>
    </source>
</evidence>
<dbReference type="InterPro" id="IPR025756">
    <property type="entry name" value="Myb_CC_LHEQLE"/>
</dbReference>
<dbReference type="InterPro" id="IPR006447">
    <property type="entry name" value="Myb_dom_plants"/>
</dbReference>
<keyword evidence="4" id="KW-0175">Coiled coil</keyword>
<evidence type="ECO:0000256" key="2">
    <source>
        <dbReference type="ARBA" id="ARBA00006783"/>
    </source>
</evidence>
<keyword evidence="10" id="KW-1185">Reference proteome</keyword>
<evidence type="ECO:0000256" key="5">
    <source>
        <dbReference type="ARBA" id="ARBA00023163"/>
    </source>
</evidence>
<dbReference type="GO" id="GO:0003700">
    <property type="term" value="F:DNA-binding transcription factor activity"/>
    <property type="evidence" value="ECO:0007669"/>
    <property type="project" value="InterPro"/>
</dbReference>
<dbReference type="AlphaFoldDB" id="A0AAN9HX67"/>
<dbReference type="InterPro" id="IPR009057">
    <property type="entry name" value="Homeodomain-like_sf"/>
</dbReference>
<accession>A0AAN9HX67</accession>
<dbReference type="FunFam" id="1.10.10.60:FF:000002">
    <property type="entry name" value="Myb family transcription factor"/>
    <property type="match status" value="1"/>
</dbReference>
<evidence type="ECO:0000256" key="3">
    <source>
        <dbReference type="ARBA" id="ARBA00023015"/>
    </source>
</evidence>
<comment type="caution">
    <text evidence="9">The sequence shown here is derived from an EMBL/GenBank/DDBJ whole genome shotgun (WGS) entry which is preliminary data.</text>
</comment>
<keyword evidence="6" id="KW-0539">Nucleus</keyword>
<dbReference type="NCBIfam" id="TIGR01557">
    <property type="entry name" value="myb_SHAQKYF"/>
    <property type="match status" value="1"/>
</dbReference>